<gene>
    <name evidence="2" type="ORF">ISU02_08040</name>
</gene>
<evidence type="ECO:0000313" key="3">
    <source>
        <dbReference type="Proteomes" id="UP000614200"/>
    </source>
</evidence>
<feature type="transmembrane region" description="Helical" evidence="1">
    <location>
        <begin position="74"/>
        <end position="93"/>
    </location>
</feature>
<name>A0ABR9ZRV6_9FIRM</name>
<feature type="transmembrane region" description="Helical" evidence="1">
    <location>
        <begin position="258"/>
        <end position="276"/>
    </location>
</feature>
<dbReference type="PANTHER" id="PTHR30282">
    <property type="entry name" value="P-AMINOBENZOYL GLUTAMATE TRANSPORTER"/>
    <property type="match status" value="1"/>
</dbReference>
<dbReference type="PANTHER" id="PTHR30282:SF0">
    <property type="entry name" value="P-AMINOBENZOYL-GLUTAMATE TRANSPORT PROTEIN"/>
    <property type="match status" value="1"/>
</dbReference>
<keyword evidence="1" id="KW-0472">Membrane</keyword>
<feature type="transmembrane region" description="Helical" evidence="1">
    <location>
        <begin position="296"/>
        <end position="315"/>
    </location>
</feature>
<organism evidence="2 3">
    <name type="scientific">Fusibacter ferrireducens</name>
    <dbReference type="NCBI Taxonomy" id="2785058"/>
    <lineage>
        <taxon>Bacteria</taxon>
        <taxon>Bacillati</taxon>
        <taxon>Bacillota</taxon>
        <taxon>Clostridia</taxon>
        <taxon>Eubacteriales</taxon>
        <taxon>Eubacteriales Family XII. Incertae Sedis</taxon>
        <taxon>Fusibacter</taxon>
    </lineage>
</organism>
<feature type="transmembrane region" description="Helical" evidence="1">
    <location>
        <begin position="374"/>
        <end position="394"/>
    </location>
</feature>
<dbReference type="Proteomes" id="UP000614200">
    <property type="component" value="Unassembled WGS sequence"/>
</dbReference>
<feature type="transmembrane region" description="Helical" evidence="1">
    <location>
        <begin position="401"/>
        <end position="420"/>
    </location>
</feature>
<dbReference type="InterPro" id="IPR004697">
    <property type="entry name" value="AbgT"/>
</dbReference>
<proteinExistence type="predicted"/>
<evidence type="ECO:0000256" key="1">
    <source>
        <dbReference type="SAM" id="Phobius"/>
    </source>
</evidence>
<feature type="transmembrane region" description="Helical" evidence="1">
    <location>
        <begin position="462"/>
        <end position="487"/>
    </location>
</feature>
<feature type="transmembrane region" description="Helical" evidence="1">
    <location>
        <begin position="21"/>
        <end position="47"/>
    </location>
</feature>
<keyword evidence="1" id="KW-1133">Transmembrane helix</keyword>
<reference evidence="2 3" key="1">
    <citation type="submission" date="2020-11" db="EMBL/GenBank/DDBJ databases">
        <title>Fusibacter basophilias sp. nov.</title>
        <authorList>
            <person name="Qiu D."/>
        </authorList>
    </citation>
    <scope>NUCLEOTIDE SEQUENCE [LARGE SCALE GENOMIC DNA]</scope>
    <source>
        <strain evidence="2 3">Q10-2</strain>
    </source>
</reference>
<feature type="transmembrane region" description="Helical" evidence="1">
    <location>
        <begin position="335"/>
        <end position="354"/>
    </location>
</feature>
<dbReference type="EMBL" id="JADKNH010000004">
    <property type="protein sequence ID" value="MBF4693066.1"/>
    <property type="molecule type" value="Genomic_DNA"/>
</dbReference>
<dbReference type="Pfam" id="PF03806">
    <property type="entry name" value="ABG_transport"/>
    <property type="match status" value="1"/>
</dbReference>
<evidence type="ECO:0000313" key="2">
    <source>
        <dbReference type="EMBL" id="MBF4693066.1"/>
    </source>
</evidence>
<keyword evidence="1" id="KW-0812">Transmembrane</keyword>
<sequence length="499" mass="53457">MMRIFKWVEVAGNKLPHPFTMFLWLIGIVVILSAILGTMGVTVIHPIKGEPVAIKSLLTTEGIRYVLLNLVKNFSGFAPLGLVLSMMLGIGLAEQSGLMDAFMKRFILGAPEKILILVVFLIGICGNIASDAAAVIVPGLAGAIFYGAKKNPIVGIIAGYAAANAGFTANLVIAGTDVLLASMTTESAKIINSGIEVSPLANYYFMFASTIVLAIVGTWITSKIVTKVAGEYIPEGDMIGHSEDLTITESQKKGLRHAGVTTLIFWGIVIIALIPASSPLRGEGGSIISSPFIKGIVPFLLFWFIAIGVAFGKQVGTVKNSADIPKLMAKAIEGMSSYIVLVFVMAQFISFFNWTNMGLVLSISLTEMLKAAHFTGFGMVVAVIFITMFINLFIGSGSAKWALLAPVFVPMFMMLDYSPAFAQVAYRIGDSTTNAITPLSPYFAIALGFMQKYKKNIGVGNFFSLALPYVIGFGIVWILLLAVWFFLNLPLGPGVGIFL</sequence>
<accession>A0ABR9ZRV6</accession>
<feature type="transmembrane region" description="Helical" evidence="1">
    <location>
        <begin position="114"/>
        <end position="137"/>
    </location>
</feature>
<feature type="transmembrane region" description="Helical" evidence="1">
    <location>
        <begin position="432"/>
        <end position="450"/>
    </location>
</feature>
<keyword evidence="3" id="KW-1185">Reference proteome</keyword>
<protein>
    <submittedName>
        <fullName evidence="2">AbgT family transporter</fullName>
    </submittedName>
</protein>
<comment type="caution">
    <text evidence="2">The sequence shown here is derived from an EMBL/GenBank/DDBJ whole genome shotgun (WGS) entry which is preliminary data.</text>
</comment>